<protein>
    <submittedName>
        <fullName evidence="1">Uncharacterized protein</fullName>
    </submittedName>
</protein>
<dbReference type="EMBL" id="DUZY01000001">
    <property type="protein sequence ID" value="DAD23302.1"/>
    <property type="molecule type" value="Genomic_DNA"/>
</dbReference>
<evidence type="ECO:0000313" key="1">
    <source>
        <dbReference type="EMBL" id="DAD23302.1"/>
    </source>
</evidence>
<sequence>MNSISRLPVVQIYNLLDSPKRNQKRQKHKHPLDLHVPHLNKQMCHECQQQSYDRIQESNCKPLYSELQFRPLIEEYGL</sequence>
<accession>A0A822XTF7</accession>
<name>A0A822XTF7_NELNU</name>
<keyword evidence="2" id="KW-1185">Reference proteome</keyword>
<organism evidence="1 2">
    <name type="scientific">Nelumbo nucifera</name>
    <name type="common">Sacred lotus</name>
    <dbReference type="NCBI Taxonomy" id="4432"/>
    <lineage>
        <taxon>Eukaryota</taxon>
        <taxon>Viridiplantae</taxon>
        <taxon>Streptophyta</taxon>
        <taxon>Embryophyta</taxon>
        <taxon>Tracheophyta</taxon>
        <taxon>Spermatophyta</taxon>
        <taxon>Magnoliopsida</taxon>
        <taxon>Proteales</taxon>
        <taxon>Nelumbonaceae</taxon>
        <taxon>Nelumbo</taxon>
    </lineage>
</organism>
<comment type="caution">
    <text evidence="1">The sequence shown here is derived from an EMBL/GenBank/DDBJ whole genome shotgun (WGS) entry which is preliminary data.</text>
</comment>
<reference evidence="1 2" key="1">
    <citation type="journal article" date="2020" name="Mol. Biol. Evol.">
        <title>Distinct Expression and Methylation Patterns for Genes with Different Fates following a Single Whole-Genome Duplication in Flowering Plants.</title>
        <authorList>
            <person name="Shi T."/>
            <person name="Rahmani R.S."/>
            <person name="Gugger P.F."/>
            <person name="Wang M."/>
            <person name="Li H."/>
            <person name="Zhang Y."/>
            <person name="Li Z."/>
            <person name="Wang Q."/>
            <person name="Van de Peer Y."/>
            <person name="Marchal K."/>
            <person name="Chen J."/>
        </authorList>
    </citation>
    <scope>NUCLEOTIDE SEQUENCE [LARGE SCALE GENOMIC DNA]</scope>
    <source>
        <tissue evidence="1">Leaf</tissue>
    </source>
</reference>
<dbReference type="AlphaFoldDB" id="A0A822XTF7"/>
<evidence type="ECO:0000313" key="2">
    <source>
        <dbReference type="Proteomes" id="UP000607653"/>
    </source>
</evidence>
<proteinExistence type="predicted"/>
<dbReference type="Proteomes" id="UP000607653">
    <property type="component" value="Unassembled WGS sequence"/>
</dbReference>
<gene>
    <name evidence="1" type="ORF">HUJ06_024764</name>
</gene>